<dbReference type="PANTHER" id="PTHR43180">
    <property type="entry name" value="3-OXOACYL-(ACYL-CARRIER-PROTEIN) REDUCTASE (AFU_ORTHOLOGUE AFUA_6G11210)"/>
    <property type="match status" value="1"/>
</dbReference>
<protein>
    <submittedName>
        <fullName evidence="3">Uncharacterized protein</fullName>
    </submittedName>
</protein>
<comment type="caution">
    <text evidence="3">The sequence shown here is derived from an EMBL/GenBank/DDBJ whole genome shotgun (WGS) entry which is preliminary data.</text>
</comment>
<name>A0A835A3U8_9POAL</name>
<reference evidence="3" key="1">
    <citation type="submission" date="2020-07" db="EMBL/GenBank/DDBJ databases">
        <title>Genome sequence and genetic diversity analysis of an under-domesticated orphan crop, white fonio (Digitaria exilis).</title>
        <authorList>
            <person name="Bennetzen J.L."/>
            <person name="Chen S."/>
            <person name="Ma X."/>
            <person name="Wang X."/>
            <person name="Yssel A.E.J."/>
            <person name="Chaluvadi S.R."/>
            <person name="Johnson M."/>
            <person name="Gangashetty P."/>
            <person name="Hamidou F."/>
            <person name="Sanogo M.D."/>
            <person name="Zwaenepoel A."/>
            <person name="Wallace J."/>
            <person name="Van De Peer Y."/>
            <person name="Van Deynze A."/>
        </authorList>
    </citation>
    <scope>NUCLEOTIDE SEQUENCE</scope>
    <source>
        <tissue evidence="3">Leaves</tissue>
    </source>
</reference>
<keyword evidence="2" id="KW-0560">Oxidoreductase</keyword>
<sequence>MYIAWAVGWGSIDRCRLLAGKVAFVTGATSALGEKIARKLAKNGAKVILADLKSSNCQTLASTINTATNRPATQLHDVEAMDCDVRDTVDFVKAIENAKSNHNGRLDIFYNHVEFNHVSSISARGIFNGTMSANVESVMNRVEHVGAVMRSDGDSNYNGGGKCILLTSNTMGLLGDVVPSAYSISHAAVVGVIRAAAARLAKDGVRVNAISPATVDERVLKSIFPRATSQQIRDMIKDYMNVDPVSDDDVANAAVFMASKACKSVNGHNLVLSGKFPLY</sequence>
<dbReference type="AlphaFoldDB" id="A0A835A3U8"/>
<keyword evidence="4" id="KW-1185">Reference proteome</keyword>
<dbReference type="Proteomes" id="UP000636709">
    <property type="component" value="Unassembled WGS sequence"/>
</dbReference>
<dbReference type="OrthoDB" id="690631at2759"/>
<gene>
    <name evidence="3" type="ORF">HU200_063409</name>
</gene>
<dbReference type="SUPFAM" id="SSF51735">
    <property type="entry name" value="NAD(P)-binding Rossmann-fold domains"/>
    <property type="match status" value="1"/>
</dbReference>
<dbReference type="PANTHER" id="PTHR43180:SF34">
    <property type="entry name" value="NAD(P)-BINDING ROSSMANN-FOLD SUPERFAMILY PROTEIN"/>
    <property type="match status" value="1"/>
</dbReference>
<dbReference type="EMBL" id="JACEFO010002683">
    <property type="protein sequence ID" value="KAF8651411.1"/>
    <property type="molecule type" value="Genomic_DNA"/>
</dbReference>
<dbReference type="GO" id="GO:0016491">
    <property type="term" value="F:oxidoreductase activity"/>
    <property type="evidence" value="ECO:0007669"/>
    <property type="project" value="UniProtKB-KW"/>
</dbReference>
<proteinExistence type="inferred from homology"/>
<evidence type="ECO:0000256" key="1">
    <source>
        <dbReference type="ARBA" id="ARBA00006484"/>
    </source>
</evidence>
<dbReference type="InterPro" id="IPR002347">
    <property type="entry name" value="SDR_fam"/>
</dbReference>
<organism evidence="3 4">
    <name type="scientific">Digitaria exilis</name>
    <dbReference type="NCBI Taxonomy" id="1010633"/>
    <lineage>
        <taxon>Eukaryota</taxon>
        <taxon>Viridiplantae</taxon>
        <taxon>Streptophyta</taxon>
        <taxon>Embryophyta</taxon>
        <taxon>Tracheophyta</taxon>
        <taxon>Spermatophyta</taxon>
        <taxon>Magnoliopsida</taxon>
        <taxon>Liliopsida</taxon>
        <taxon>Poales</taxon>
        <taxon>Poaceae</taxon>
        <taxon>PACMAD clade</taxon>
        <taxon>Panicoideae</taxon>
        <taxon>Panicodae</taxon>
        <taxon>Paniceae</taxon>
        <taxon>Anthephorinae</taxon>
        <taxon>Digitaria</taxon>
    </lineage>
</organism>
<evidence type="ECO:0000313" key="3">
    <source>
        <dbReference type="EMBL" id="KAF8651411.1"/>
    </source>
</evidence>
<evidence type="ECO:0000313" key="4">
    <source>
        <dbReference type="Proteomes" id="UP000636709"/>
    </source>
</evidence>
<dbReference type="Pfam" id="PF13561">
    <property type="entry name" value="adh_short_C2"/>
    <property type="match status" value="1"/>
</dbReference>
<comment type="similarity">
    <text evidence="1">Belongs to the short-chain dehydrogenases/reductases (SDR) family.</text>
</comment>
<dbReference type="Gene3D" id="3.40.50.720">
    <property type="entry name" value="NAD(P)-binding Rossmann-like Domain"/>
    <property type="match status" value="1"/>
</dbReference>
<accession>A0A835A3U8</accession>
<dbReference type="InterPro" id="IPR036291">
    <property type="entry name" value="NAD(P)-bd_dom_sf"/>
</dbReference>
<evidence type="ECO:0000256" key="2">
    <source>
        <dbReference type="ARBA" id="ARBA00023002"/>
    </source>
</evidence>
<dbReference type="PRINTS" id="PR00081">
    <property type="entry name" value="GDHRDH"/>
</dbReference>